<dbReference type="Gene3D" id="3.20.10.10">
    <property type="entry name" value="D-amino Acid Aminotransferase, subunit A, domain 2"/>
    <property type="match status" value="1"/>
</dbReference>
<name>A0A1C0YEG2_9BACL</name>
<dbReference type="Pfam" id="PF00425">
    <property type="entry name" value="Chorismate_bind"/>
    <property type="match status" value="1"/>
</dbReference>
<dbReference type="InterPro" id="IPR001544">
    <property type="entry name" value="Aminotrans_IV"/>
</dbReference>
<dbReference type="Gene3D" id="3.30.470.10">
    <property type="match status" value="1"/>
</dbReference>
<dbReference type="InterPro" id="IPR005802">
    <property type="entry name" value="ADC_synth_comp_1"/>
</dbReference>
<evidence type="ECO:0000259" key="1">
    <source>
        <dbReference type="Pfam" id="PF00425"/>
    </source>
</evidence>
<organism evidence="2 3">
    <name type="scientific">Caryophanon latum</name>
    <dbReference type="NCBI Taxonomy" id="33977"/>
    <lineage>
        <taxon>Bacteria</taxon>
        <taxon>Bacillati</taxon>
        <taxon>Bacillota</taxon>
        <taxon>Bacilli</taxon>
        <taxon>Bacillales</taxon>
        <taxon>Caryophanaceae</taxon>
        <taxon>Caryophanon</taxon>
    </lineage>
</organism>
<dbReference type="AlphaFoldDB" id="A0A1C0YEG2"/>
<dbReference type="InterPro" id="IPR043131">
    <property type="entry name" value="BCAT-like_N"/>
</dbReference>
<reference evidence="2 3" key="1">
    <citation type="submission" date="2016-07" db="EMBL/GenBank/DDBJ databases">
        <title>Caryophanon latum genome sequencing.</title>
        <authorList>
            <person name="Verma A."/>
            <person name="Pal Y."/>
            <person name="Krishnamurthi S."/>
        </authorList>
    </citation>
    <scope>NUCLEOTIDE SEQUENCE [LARGE SCALE GENOMIC DNA]</scope>
    <source>
        <strain evidence="2 3">DSM 14151</strain>
    </source>
</reference>
<accession>A0A1C0YEG2</accession>
<dbReference type="GO" id="GO:0009396">
    <property type="term" value="P:folic acid-containing compound biosynthetic process"/>
    <property type="evidence" value="ECO:0007669"/>
    <property type="project" value="InterPro"/>
</dbReference>
<dbReference type="GO" id="GO:0046820">
    <property type="term" value="F:4-amino-4-deoxychorismate synthase activity"/>
    <property type="evidence" value="ECO:0007669"/>
    <property type="project" value="TreeGrafter"/>
</dbReference>
<dbReference type="InterPro" id="IPR005801">
    <property type="entry name" value="ADC_synthase"/>
</dbReference>
<comment type="caution">
    <text evidence="2">The sequence shown here is derived from an EMBL/GenBank/DDBJ whole genome shotgun (WGS) entry which is preliminary data.</text>
</comment>
<dbReference type="GO" id="GO:0000162">
    <property type="term" value="P:L-tryptophan biosynthetic process"/>
    <property type="evidence" value="ECO:0007669"/>
    <property type="project" value="TreeGrafter"/>
</dbReference>
<dbReference type="PANTHER" id="PTHR11236:SF50">
    <property type="entry name" value="AMINODEOXYCHORISMATE SYNTHASE COMPONENT 1"/>
    <property type="match status" value="1"/>
</dbReference>
<dbReference type="Pfam" id="PF01063">
    <property type="entry name" value="Aminotran_4"/>
    <property type="match status" value="1"/>
</dbReference>
<dbReference type="NCBIfam" id="TIGR00553">
    <property type="entry name" value="pabB"/>
    <property type="match status" value="1"/>
</dbReference>
<dbReference type="RefSeq" id="WP_066466283.1">
    <property type="nucleotide sequence ID" value="NZ_MATO01000065.1"/>
</dbReference>
<dbReference type="Gene3D" id="3.60.120.10">
    <property type="entry name" value="Anthranilate synthase"/>
    <property type="match status" value="1"/>
</dbReference>
<dbReference type="InterPro" id="IPR036038">
    <property type="entry name" value="Aminotransferase-like"/>
</dbReference>
<keyword evidence="3" id="KW-1185">Reference proteome</keyword>
<dbReference type="SUPFAM" id="SSF56752">
    <property type="entry name" value="D-aminoacid aminotransferase-like PLP-dependent enzymes"/>
    <property type="match status" value="1"/>
</dbReference>
<gene>
    <name evidence="2" type="ORF">A6K76_15055</name>
</gene>
<dbReference type="OrthoDB" id="9803598at2"/>
<dbReference type="Proteomes" id="UP000093482">
    <property type="component" value="Unassembled WGS sequence"/>
</dbReference>
<feature type="domain" description="Chorismate-utilising enzyme C-terminal" evidence="1">
    <location>
        <begin position="109"/>
        <end position="362"/>
    </location>
</feature>
<evidence type="ECO:0000313" key="2">
    <source>
        <dbReference type="EMBL" id="OCS85550.1"/>
    </source>
</evidence>
<evidence type="ECO:0000313" key="3">
    <source>
        <dbReference type="Proteomes" id="UP000093482"/>
    </source>
</evidence>
<dbReference type="PANTHER" id="PTHR11236">
    <property type="entry name" value="AMINOBENZOATE/ANTHRANILATE SYNTHASE"/>
    <property type="match status" value="1"/>
</dbReference>
<dbReference type="PRINTS" id="PR00095">
    <property type="entry name" value="ANTSNTHASEI"/>
</dbReference>
<dbReference type="InterPro" id="IPR015890">
    <property type="entry name" value="Chorismate_C"/>
</dbReference>
<dbReference type="EMBL" id="MATO01000065">
    <property type="protein sequence ID" value="OCS85550.1"/>
    <property type="molecule type" value="Genomic_DNA"/>
</dbReference>
<proteinExistence type="predicted"/>
<sequence length="573" mass="64426">MTFIHLKFPQQDGKLQSLTFKEPIATLTAHSLQDVEQTLREVERYTNDGHYAAGYVSYEAGAAFDAAMPVRTDGSMPYLSFSIFREPTNEDIFSEAPFALCNMTPSISKDTYNEAIATIHNEIYEGNTYQTNYTLRLHGTFEGDAKALYTKLQRAQQANYCAYMEQDDYTIVCASPELFFNKTGQTLTTKPMKGTVARGLTVEEDEAQAKWLYTSEKNRAENVMIVDLLRNDVSKVATAGSVRVDELFTIERYPTVHQMTSTVRATLREQTTITDLFKALFPCGSITGAPKVKTMQLIQALEPTPRDIYCGAIGFIAPNGDATFNVAIRTLLLKGTDATYGVGGGITWDSTAKAEFDEVLAKSHVLTADAPVFDLLETLLLEDGHYYLLDEHMARLQASADYFQRPIDVAHIIEDLRAVATKHAQHVWRVRLVVSPTSHTIEAFPLTLTDAPMRVALADAPIDQNSRFFYYKTTHRAAFTAFQQQYADFDDVLLWNERGELTEFTNGNVVLEIDDALYTPYVSAGLLNGTFRAHLIATHKITEKVLTKEHLQQATNVWFINSVRKWRRVMLTP</sequence>
<dbReference type="InterPro" id="IPR043132">
    <property type="entry name" value="BCAT-like_C"/>
</dbReference>
<dbReference type="SUPFAM" id="SSF56322">
    <property type="entry name" value="ADC synthase"/>
    <property type="match status" value="1"/>
</dbReference>
<dbReference type="InterPro" id="IPR019999">
    <property type="entry name" value="Anth_synth_I-like"/>
</dbReference>
<protein>
    <submittedName>
        <fullName evidence="2">Aminodeoxychorismate synthase, component I</fullName>
    </submittedName>
</protein>